<evidence type="ECO:0000313" key="1">
    <source>
        <dbReference type="EMBL" id="VDK33503.1"/>
    </source>
</evidence>
<accession>A0A3P6PUI0</accession>
<reference evidence="1 2" key="1">
    <citation type="submission" date="2018-11" db="EMBL/GenBank/DDBJ databases">
        <authorList>
            <consortium name="Pathogen Informatics"/>
        </authorList>
    </citation>
    <scope>NUCLEOTIDE SEQUENCE [LARGE SCALE GENOMIC DNA]</scope>
</reference>
<dbReference type="Proteomes" id="UP000267096">
    <property type="component" value="Unassembled WGS sequence"/>
</dbReference>
<gene>
    <name evidence="1" type="ORF">ASIM_LOCUS8661</name>
</gene>
<evidence type="ECO:0000313" key="2">
    <source>
        <dbReference type="Proteomes" id="UP000267096"/>
    </source>
</evidence>
<dbReference type="EMBL" id="UYRR01024155">
    <property type="protein sequence ID" value="VDK33503.1"/>
    <property type="molecule type" value="Genomic_DNA"/>
</dbReference>
<sequence length="65" mass="7249">MLILREIIQNMSGIEPTTGLTSDQLEALSGGQTLRQEVCWFVFTSSIESTCNAAVKRLTRERQSC</sequence>
<organism evidence="1 2">
    <name type="scientific">Anisakis simplex</name>
    <name type="common">Herring worm</name>
    <dbReference type="NCBI Taxonomy" id="6269"/>
    <lineage>
        <taxon>Eukaryota</taxon>
        <taxon>Metazoa</taxon>
        <taxon>Ecdysozoa</taxon>
        <taxon>Nematoda</taxon>
        <taxon>Chromadorea</taxon>
        <taxon>Rhabditida</taxon>
        <taxon>Spirurina</taxon>
        <taxon>Ascaridomorpha</taxon>
        <taxon>Ascaridoidea</taxon>
        <taxon>Anisakidae</taxon>
        <taxon>Anisakis</taxon>
        <taxon>Anisakis simplex complex</taxon>
    </lineage>
</organism>
<dbReference type="AlphaFoldDB" id="A0A3P6PUI0"/>
<dbReference type="OrthoDB" id="29024at2759"/>
<keyword evidence="2" id="KW-1185">Reference proteome</keyword>
<name>A0A3P6PUI0_ANISI</name>
<proteinExistence type="predicted"/>
<protein>
    <submittedName>
        <fullName evidence="1">Uncharacterized protein</fullName>
    </submittedName>
</protein>